<dbReference type="Proteomes" id="UP001620514">
    <property type="component" value="Unassembled WGS sequence"/>
</dbReference>
<accession>A0ABW8MLE5</accession>
<reference evidence="2 3" key="2">
    <citation type="submission" date="2024-11" db="EMBL/GenBank/DDBJ databases">
        <title>Using genomics to understand microbial adaptation to soil warming.</title>
        <authorList>
            <person name="Deangelis K.M. PhD."/>
        </authorList>
    </citation>
    <scope>NUCLEOTIDE SEQUENCE [LARGE SCALE GENOMIC DNA]</scope>
    <source>
        <strain evidence="2 3">GAS97</strain>
    </source>
</reference>
<dbReference type="RefSeq" id="WP_404609602.1">
    <property type="nucleotide sequence ID" value="NZ_JBIYDN010000014.1"/>
</dbReference>
<evidence type="ECO:0000313" key="2">
    <source>
        <dbReference type="EMBL" id="MFK4444502.1"/>
    </source>
</evidence>
<evidence type="ECO:0000313" key="3">
    <source>
        <dbReference type="Proteomes" id="UP001620514"/>
    </source>
</evidence>
<gene>
    <name evidence="2" type="ORF">ABH943_004524</name>
</gene>
<feature type="domain" description="BRCT" evidence="1">
    <location>
        <begin position="1"/>
        <end position="85"/>
    </location>
</feature>
<proteinExistence type="predicted"/>
<protein>
    <recommendedName>
        <fullName evidence="1">BRCT domain-containing protein</fullName>
    </recommendedName>
</protein>
<organism evidence="2 3">
    <name type="scientific">Caballeronia udeis</name>
    <dbReference type="NCBI Taxonomy" id="1232866"/>
    <lineage>
        <taxon>Bacteria</taxon>
        <taxon>Pseudomonadati</taxon>
        <taxon>Pseudomonadota</taxon>
        <taxon>Betaproteobacteria</taxon>
        <taxon>Burkholderiales</taxon>
        <taxon>Burkholderiaceae</taxon>
        <taxon>Caballeronia</taxon>
    </lineage>
</organism>
<reference evidence="2 3" key="1">
    <citation type="submission" date="2024-10" db="EMBL/GenBank/DDBJ databases">
        <authorList>
            <person name="Deangelis K."/>
            <person name="Huntemann M."/>
            <person name="Clum A."/>
            <person name="Wang J."/>
            <person name="Palaniappan K."/>
            <person name="Ritter S."/>
            <person name="Chen I.-M."/>
            <person name="Stamatis D."/>
            <person name="Reddy T."/>
            <person name="O'Malley R."/>
            <person name="Daum C."/>
            <person name="Ng V."/>
            <person name="Ivanova N."/>
            <person name="Kyrpides N."/>
            <person name="Woyke T."/>
        </authorList>
    </citation>
    <scope>NUCLEOTIDE SEQUENCE [LARGE SCALE GENOMIC DNA]</scope>
    <source>
        <strain evidence="2 3">GAS97</strain>
    </source>
</reference>
<dbReference type="PROSITE" id="PS50172">
    <property type="entry name" value="BRCT"/>
    <property type="match status" value="1"/>
</dbReference>
<comment type="caution">
    <text evidence="2">The sequence shown here is derived from an EMBL/GenBank/DDBJ whole genome shotgun (WGS) entry which is preliminary data.</text>
</comment>
<dbReference type="InterPro" id="IPR001357">
    <property type="entry name" value="BRCT_dom"/>
</dbReference>
<keyword evidence="3" id="KW-1185">Reference proteome</keyword>
<evidence type="ECO:0000259" key="1">
    <source>
        <dbReference type="PROSITE" id="PS50172"/>
    </source>
</evidence>
<sequence>MEPRTYVLSGALPVQDDMDAKQLDRVSRHLGGIATVHLTHDEVAQTVSLRISGTMPRDDVRTIERRIEKFAEEYASTAAILLSEWNGQTSWLVVGMNWQAQCLIKLGAVQEQFSRLAERDLDFLVPARAQRIRRPLQPPYVRIN</sequence>
<dbReference type="EMBL" id="JBIYDN010000014">
    <property type="protein sequence ID" value="MFK4444502.1"/>
    <property type="molecule type" value="Genomic_DNA"/>
</dbReference>
<name>A0ABW8MLE5_9BURK</name>